<accession>A0A2K8KDI3</accession>
<feature type="transmembrane region" description="Helical" evidence="9">
    <location>
        <begin position="384"/>
        <end position="405"/>
    </location>
</feature>
<dbReference type="EMBL" id="CP024798">
    <property type="protein sequence ID" value="ATX33358.1"/>
    <property type="molecule type" value="Genomic_DNA"/>
</dbReference>
<sequence length="627" mass="77939">MIKIHIFLKKKLFFIILPPPNITGEMHIGHFFQYFIIDIIIKWKILQEYKINYIFGLDHAGISAIIKFKNIKNIIKKKKQIIINFFNQLKYINFFIINKKILFTLNNKYSNFIKKKFIFFYKKKFIYIDKKILNFNKNNIISDFEIFKKIYNKYFYYIKYKNKKNFIISTSNLKSLLYNTFCCLNFKFYNKKIKSPFKIKTYIYYLKKKINNFSKIIKLSPNINNYDYLICDKIKENIFLKNKKNIFLYKINNFHKKIKKVFFYNKININNIFFFLKKNNYIICIKKYKSFKNLHKFKNLEIKNSIFDQWFLKIKKIIYFKKIINSINIKPDKYKKIFLIWIKNMSNWCISRKIKWGTKIPIFYDKEKNLFLKKKFRFFKYYKLFEVFDTWFNSSFWILFLYYKYKKFQDIILSGFDIIFYWIIKMIINNIFFKKKILIKKIIIHGILRDNNKKKISKTTNNVINFIHIKKNINKIKIMLLNNIFDDNDLKNINFFLKKKYLLKNTNKINIIFQIFLFYKIKKQYILKFNNNNYINNVNFFLKKNNLSKKIYILLIKFFYPKKMFLNVKNWNFSINNYVYKIKFNYFLLIKIKKKLFLIKKIFFLNYFEILYNIKIIFYVKYKNKTF</sequence>
<evidence type="ECO:0000256" key="4">
    <source>
        <dbReference type="ARBA" id="ARBA00022840"/>
    </source>
</evidence>
<dbReference type="PANTHER" id="PTHR11946">
    <property type="entry name" value="VALYL-TRNA SYNTHETASES"/>
    <property type="match status" value="1"/>
</dbReference>
<keyword evidence="5 8" id="KW-0648">Protein biosynthesis</keyword>
<evidence type="ECO:0000256" key="6">
    <source>
        <dbReference type="ARBA" id="ARBA00023146"/>
    </source>
</evidence>
<keyword evidence="9" id="KW-0812">Transmembrane</keyword>
<keyword evidence="4 8" id="KW-0067">ATP-binding</keyword>
<keyword evidence="2 8" id="KW-0436">Ligase</keyword>
<name>A0A2K8KDI3_CARRU</name>
<keyword evidence="6 8" id="KW-0030">Aminoacyl-tRNA synthetase</keyword>
<evidence type="ECO:0000256" key="5">
    <source>
        <dbReference type="ARBA" id="ARBA00022917"/>
    </source>
</evidence>
<evidence type="ECO:0000256" key="8">
    <source>
        <dbReference type="RuleBase" id="RU363035"/>
    </source>
</evidence>
<dbReference type="AlphaFoldDB" id="A0A2K8KDI3"/>
<evidence type="ECO:0000259" key="10">
    <source>
        <dbReference type="Pfam" id="PF00133"/>
    </source>
</evidence>
<dbReference type="GO" id="GO:0006438">
    <property type="term" value="P:valyl-tRNA aminoacylation"/>
    <property type="evidence" value="ECO:0007669"/>
    <property type="project" value="InterPro"/>
</dbReference>
<evidence type="ECO:0000313" key="11">
    <source>
        <dbReference type="EMBL" id="ATX33358.1"/>
    </source>
</evidence>
<dbReference type="InterPro" id="IPR014729">
    <property type="entry name" value="Rossmann-like_a/b/a_fold"/>
</dbReference>
<dbReference type="PRINTS" id="PR00986">
    <property type="entry name" value="TRNASYNTHVAL"/>
</dbReference>
<dbReference type="GO" id="GO:0005524">
    <property type="term" value="F:ATP binding"/>
    <property type="evidence" value="ECO:0007669"/>
    <property type="project" value="UniProtKB-KW"/>
</dbReference>
<gene>
    <name evidence="11" type="ORF">CUN91_00085</name>
</gene>
<feature type="transmembrane region" description="Helical" evidence="9">
    <location>
        <begin position="602"/>
        <end position="620"/>
    </location>
</feature>
<dbReference type="PANTHER" id="PTHR11946:SF93">
    <property type="entry name" value="VALINE--TRNA LIGASE, CHLOROPLASTIC_MITOCHONDRIAL 2"/>
    <property type="match status" value="1"/>
</dbReference>
<organism evidence="11 12">
    <name type="scientific">Carsonella ruddii</name>
    <dbReference type="NCBI Taxonomy" id="114186"/>
    <lineage>
        <taxon>Bacteria</taxon>
        <taxon>Pseudomonadati</taxon>
        <taxon>Pseudomonadota</taxon>
        <taxon>Gammaproteobacteria</taxon>
        <taxon>Oceanospirillales</taxon>
        <taxon>Halomonadaceae</taxon>
        <taxon>Zymobacter group</taxon>
        <taxon>Candidatus Carsonella</taxon>
    </lineage>
</organism>
<reference evidence="11 12" key="1">
    <citation type="submission" date="2017-11" db="EMBL/GenBank/DDBJ databases">
        <title>The genome sequence of Candidatus Carsonella ruddii from the psyllid Bactericera trigonica.</title>
        <authorList>
            <person name="Katsir L."/>
            <person name="Zhepu R."/>
            <person name="Piasezky A."/>
            <person name="Jong J."/>
            <person name="Sela N."/>
            <person name="Freilich S."/>
            <person name="Bahar O."/>
        </authorList>
    </citation>
    <scope>NUCLEOTIDE SEQUENCE [LARGE SCALE GENOMIC DNA]</scope>
    <source>
        <strain evidence="11 12">BT</strain>
    </source>
</reference>
<dbReference type="PROSITE" id="PS00178">
    <property type="entry name" value="AA_TRNA_LIGASE_I"/>
    <property type="match status" value="1"/>
</dbReference>
<feature type="transmembrane region" description="Helical" evidence="9">
    <location>
        <begin position="411"/>
        <end position="433"/>
    </location>
</feature>
<dbReference type="RefSeq" id="WP_157801428.1">
    <property type="nucleotide sequence ID" value="NZ_CP024798.1"/>
</dbReference>
<comment type="similarity">
    <text evidence="8">Belongs to the class-I aminoacyl-tRNA synthetase family.</text>
</comment>
<dbReference type="Gene3D" id="3.40.50.620">
    <property type="entry name" value="HUPs"/>
    <property type="match status" value="2"/>
</dbReference>
<dbReference type="EC" id="6.1.1.9" evidence="1"/>
<feature type="domain" description="Aminoacyl-tRNA synthetase class Ia" evidence="10">
    <location>
        <begin position="381"/>
        <end position="470"/>
    </location>
</feature>
<evidence type="ECO:0000256" key="1">
    <source>
        <dbReference type="ARBA" id="ARBA00013169"/>
    </source>
</evidence>
<evidence type="ECO:0000256" key="2">
    <source>
        <dbReference type="ARBA" id="ARBA00022598"/>
    </source>
</evidence>
<keyword evidence="9" id="KW-1133">Transmembrane helix</keyword>
<dbReference type="InterPro" id="IPR001412">
    <property type="entry name" value="aa-tRNA-synth_I_CS"/>
</dbReference>
<evidence type="ECO:0000313" key="12">
    <source>
        <dbReference type="Proteomes" id="UP000230531"/>
    </source>
</evidence>
<dbReference type="SUPFAM" id="SSF52374">
    <property type="entry name" value="Nucleotidylyl transferase"/>
    <property type="match status" value="1"/>
</dbReference>
<evidence type="ECO:0000256" key="3">
    <source>
        <dbReference type="ARBA" id="ARBA00022741"/>
    </source>
</evidence>
<dbReference type="GO" id="GO:0005829">
    <property type="term" value="C:cytosol"/>
    <property type="evidence" value="ECO:0007669"/>
    <property type="project" value="TreeGrafter"/>
</dbReference>
<protein>
    <recommendedName>
        <fullName evidence="1">valine--tRNA ligase</fullName>
        <ecNumber evidence="1">6.1.1.9</ecNumber>
    </recommendedName>
    <alternativeName>
        <fullName evidence="7">Valyl-tRNA synthetase</fullName>
    </alternativeName>
</protein>
<keyword evidence="3 8" id="KW-0547">Nucleotide-binding</keyword>
<keyword evidence="9" id="KW-0472">Membrane</keyword>
<dbReference type="OrthoDB" id="9810365at2"/>
<proteinExistence type="inferred from homology"/>
<evidence type="ECO:0000256" key="7">
    <source>
        <dbReference type="ARBA" id="ARBA00029936"/>
    </source>
</evidence>
<dbReference type="Pfam" id="PF00133">
    <property type="entry name" value="tRNA-synt_1"/>
    <property type="match status" value="2"/>
</dbReference>
<dbReference type="InterPro" id="IPR002303">
    <property type="entry name" value="Valyl-tRNA_ligase"/>
</dbReference>
<dbReference type="Proteomes" id="UP000230531">
    <property type="component" value="Chromosome"/>
</dbReference>
<evidence type="ECO:0000256" key="9">
    <source>
        <dbReference type="SAM" id="Phobius"/>
    </source>
</evidence>
<dbReference type="InterPro" id="IPR002300">
    <property type="entry name" value="aa-tRNA-synth_Ia"/>
</dbReference>
<dbReference type="GO" id="GO:0004832">
    <property type="term" value="F:valine-tRNA ligase activity"/>
    <property type="evidence" value="ECO:0007669"/>
    <property type="project" value="UniProtKB-EC"/>
</dbReference>
<feature type="domain" description="Aminoacyl-tRNA synthetase class Ia" evidence="10">
    <location>
        <begin position="10"/>
        <end position="370"/>
    </location>
</feature>